<dbReference type="InParanoid" id="A0LLV0"/>
<evidence type="ECO:0000256" key="2">
    <source>
        <dbReference type="ARBA" id="ARBA00023141"/>
    </source>
</evidence>
<keyword evidence="1" id="KW-0028">Amino-acid biosynthesis</keyword>
<accession>A0LLV0</accession>
<name>A0LLV0_SYNFM</name>
<dbReference type="RefSeq" id="WP_011699569.1">
    <property type="nucleotide sequence ID" value="NC_008554.1"/>
</dbReference>
<evidence type="ECO:0000259" key="3">
    <source>
        <dbReference type="Pfam" id="PF01959"/>
    </source>
</evidence>
<feature type="domain" description="3-dehydroquinate synthase N-terminal" evidence="3">
    <location>
        <begin position="1"/>
        <end position="155"/>
    </location>
</feature>
<dbReference type="GO" id="GO:0016491">
    <property type="term" value="F:oxidoreductase activity"/>
    <property type="evidence" value="ECO:0007669"/>
    <property type="project" value="InterPro"/>
</dbReference>
<sequence length="345" mass="36577">MKEAWVRLDRWSKDMVTTALESGADALVVPAGLESGIKALGRITTVSPDGDLKPGVDVFFEMLDSPADEARIVQSLGRGRIVIGASGSSAGNTSEEAPRTTPWEIIPLENLLARGGDILLPVRTIEEIDLALGILEKGVRGVVIQASTPGELKAMIARVKAAEEKVFPTVARITAIRPAGMGDRVCVDTCTLMTEGEGLLVGNSSGFLFLVQAESKPNPYVAPRPFRVNAGPVHAYVRVPGTLTRYLSELHSGDGVCVVDGKGSARAATVGRVKIERRPLLLIEADCEGVTGSILLQNAETIRLSRPDGKAVSVAGLAVGDSVLVCLERAGRHFGIRVDETIREN</sequence>
<dbReference type="EMBL" id="CP000478">
    <property type="protein sequence ID" value="ABK18402.1"/>
    <property type="molecule type" value="Genomic_DNA"/>
</dbReference>
<dbReference type="OrthoDB" id="2043123at2"/>
<dbReference type="Pfam" id="PF26558">
    <property type="entry name" value="DHQS_2nd"/>
    <property type="match status" value="1"/>
</dbReference>
<feature type="domain" description="3-dehydroquinate synthase C-terminal" evidence="4">
    <location>
        <begin position="171"/>
        <end position="344"/>
    </location>
</feature>
<dbReference type="GO" id="GO:0009073">
    <property type="term" value="P:aromatic amino acid family biosynthetic process"/>
    <property type="evidence" value="ECO:0007669"/>
    <property type="project" value="UniProtKB-KW"/>
</dbReference>
<proteinExistence type="inferred from homology"/>
<dbReference type="HAMAP" id="MF_01244">
    <property type="entry name" value="Arch_DHQ_synthase"/>
    <property type="match status" value="1"/>
</dbReference>
<evidence type="ECO:0000259" key="4">
    <source>
        <dbReference type="Pfam" id="PF26558"/>
    </source>
</evidence>
<dbReference type="Pfam" id="PF01959">
    <property type="entry name" value="DHQS"/>
    <property type="match status" value="1"/>
</dbReference>
<dbReference type="HOGENOM" id="CLU_056379_0_0_7"/>
<keyword evidence="6" id="KW-1185">Reference proteome</keyword>
<dbReference type="GO" id="GO:0008652">
    <property type="term" value="P:amino acid biosynthetic process"/>
    <property type="evidence" value="ECO:0007669"/>
    <property type="project" value="UniProtKB-KW"/>
</dbReference>
<dbReference type="InterPro" id="IPR030960">
    <property type="entry name" value="DHQS/DOIS_N"/>
</dbReference>
<dbReference type="AlphaFoldDB" id="A0LLV0"/>
<reference evidence="5 6" key="1">
    <citation type="submission" date="2006-10" db="EMBL/GenBank/DDBJ databases">
        <title>Complete sequence of Syntrophobacter fumaroxidans MPOB.</title>
        <authorList>
            <consortium name="US DOE Joint Genome Institute"/>
            <person name="Copeland A."/>
            <person name="Lucas S."/>
            <person name="Lapidus A."/>
            <person name="Barry K."/>
            <person name="Detter J.C."/>
            <person name="Glavina del Rio T."/>
            <person name="Hammon N."/>
            <person name="Israni S."/>
            <person name="Pitluck S."/>
            <person name="Goltsman E.G."/>
            <person name="Martinez M."/>
            <person name="Schmutz J."/>
            <person name="Larimer F."/>
            <person name="Land M."/>
            <person name="Hauser L."/>
            <person name="Kyrpides N."/>
            <person name="Kim E."/>
            <person name="Boone D.R."/>
            <person name="Brockman F."/>
            <person name="Culley D."/>
            <person name="Ferry J."/>
            <person name="Gunsalus R."/>
            <person name="McInerney M.J."/>
            <person name="Morrison M."/>
            <person name="Plugge C."/>
            <person name="Rohlin L."/>
            <person name="Scholten J."/>
            <person name="Sieber J."/>
            <person name="Stams A.J.M."/>
            <person name="Worm P."/>
            <person name="Henstra A.M."/>
            <person name="Richardson P."/>
        </authorList>
    </citation>
    <scope>NUCLEOTIDE SEQUENCE [LARGE SCALE GENOMIC DNA]</scope>
    <source>
        <strain evidence="6">DSM 10017 / MPOB</strain>
    </source>
</reference>
<gene>
    <name evidence="5" type="ordered locus">Sfum_2724</name>
</gene>
<dbReference type="KEGG" id="sfu:Sfum_2724"/>
<dbReference type="Proteomes" id="UP000001784">
    <property type="component" value="Chromosome"/>
</dbReference>
<evidence type="ECO:0000313" key="5">
    <source>
        <dbReference type="EMBL" id="ABK18402.1"/>
    </source>
</evidence>
<dbReference type="eggNOG" id="COG1465">
    <property type="taxonomic scope" value="Bacteria"/>
</dbReference>
<organism evidence="5 6">
    <name type="scientific">Syntrophobacter fumaroxidans (strain DSM 10017 / MPOB)</name>
    <dbReference type="NCBI Taxonomy" id="335543"/>
    <lineage>
        <taxon>Bacteria</taxon>
        <taxon>Pseudomonadati</taxon>
        <taxon>Thermodesulfobacteriota</taxon>
        <taxon>Syntrophobacteria</taxon>
        <taxon>Syntrophobacterales</taxon>
        <taxon>Syntrophobacteraceae</taxon>
        <taxon>Syntrophobacter</taxon>
    </lineage>
</organism>
<dbReference type="GO" id="GO:0003856">
    <property type="term" value="F:3-dehydroquinate synthase activity"/>
    <property type="evidence" value="ECO:0007669"/>
    <property type="project" value="InterPro"/>
</dbReference>
<dbReference type="PANTHER" id="PTHR33563:SF1">
    <property type="entry name" value="3-DEHYDROQUINATE SYNTHASE"/>
    <property type="match status" value="1"/>
</dbReference>
<dbReference type="InterPro" id="IPR002812">
    <property type="entry name" value="DHQS"/>
</dbReference>
<evidence type="ECO:0000313" key="6">
    <source>
        <dbReference type="Proteomes" id="UP000001784"/>
    </source>
</evidence>
<dbReference type="STRING" id="335543.Sfum_2724"/>
<protein>
    <submittedName>
        <fullName evidence="5">3-dehydroquinate synthase II</fullName>
    </submittedName>
</protein>
<keyword evidence="2" id="KW-0057">Aromatic amino acid biosynthesis</keyword>
<evidence type="ECO:0000256" key="1">
    <source>
        <dbReference type="ARBA" id="ARBA00022605"/>
    </source>
</evidence>
<dbReference type="InterPro" id="IPR056179">
    <property type="entry name" value="DHQS_C"/>
</dbReference>
<dbReference type="PANTHER" id="PTHR33563">
    <property type="match status" value="1"/>
</dbReference>
<dbReference type="NCBIfam" id="NF002627">
    <property type="entry name" value="PRK02290.1-5"/>
    <property type="match status" value="1"/>
</dbReference>